<proteinExistence type="inferred from homology"/>
<evidence type="ECO:0000313" key="7">
    <source>
        <dbReference type="EMBL" id="AQK65242.1"/>
    </source>
</evidence>
<dbReference type="AlphaFoldDB" id="A0A1D6GPY8"/>
<dbReference type="InterPro" id="IPR000742">
    <property type="entry name" value="EGF"/>
</dbReference>
<organism evidence="7">
    <name type="scientific">Zea mays</name>
    <name type="common">Maize</name>
    <dbReference type="NCBI Taxonomy" id="4577"/>
    <lineage>
        <taxon>Eukaryota</taxon>
        <taxon>Viridiplantae</taxon>
        <taxon>Streptophyta</taxon>
        <taxon>Embryophyta</taxon>
        <taxon>Tracheophyta</taxon>
        <taxon>Spermatophyta</taxon>
        <taxon>Magnoliopsida</taxon>
        <taxon>Liliopsida</taxon>
        <taxon>Poales</taxon>
        <taxon>Poaceae</taxon>
        <taxon>PACMAD clade</taxon>
        <taxon>Panicoideae</taxon>
        <taxon>Andropogonodae</taxon>
        <taxon>Andropogoneae</taxon>
        <taxon>Tripsacinae</taxon>
        <taxon>Zea</taxon>
    </lineage>
</organism>
<evidence type="ECO:0000256" key="1">
    <source>
        <dbReference type="ARBA" id="ARBA00004651"/>
    </source>
</evidence>
<keyword evidence="6" id="KW-0472">Membrane</keyword>
<accession>A0A1D6GPY8</accession>
<keyword evidence="5" id="KW-1133">Transmembrane helix</keyword>
<protein>
    <submittedName>
        <fullName evidence="7">Transmembrane protein-related</fullName>
    </submittedName>
</protein>
<comment type="subcellular location">
    <subcellularLocation>
        <location evidence="1">Cell membrane</location>
        <topology evidence="1">Multi-pass membrane protein</topology>
    </subcellularLocation>
</comment>
<dbReference type="PANTHER" id="PTHR14319:SF3">
    <property type="entry name" value="TRANSMEMBRANE PROTEIN-LIKE PROTEIN"/>
    <property type="match status" value="1"/>
</dbReference>
<dbReference type="PROSITE" id="PS00022">
    <property type="entry name" value="EGF_1"/>
    <property type="match status" value="1"/>
</dbReference>
<gene>
    <name evidence="7" type="ORF">ZEAMMB73_Zm00001d014109</name>
</gene>
<dbReference type="GO" id="GO:0005886">
    <property type="term" value="C:plasma membrane"/>
    <property type="evidence" value="ECO:0007669"/>
    <property type="project" value="UniProtKB-SubCell"/>
</dbReference>
<evidence type="ECO:0000256" key="5">
    <source>
        <dbReference type="ARBA" id="ARBA00022989"/>
    </source>
</evidence>
<evidence type="ECO:0000256" key="3">
    <source>
        <dbReference type="ARBA" id="ARBA00022475"/>
    </source>
</evidence>
<evidence type="ECO:0000256" key="2">
    <source>
        <dbReference type="ARBA" id="ARBA00005542"/>
    </source>
</evidence>
<dbReference type="PANTHER" id="PTHR14319">
    <property type="entry name" value="FIVE-SPAN TRANSMEMBRANE PROTEIN M83"/>
    <property type="match status" value="1"/>
</dbReference>
<evidence type="ECO:0000256" key="6">
    <source>
        <dbReference type="ARBA" id="ARBA00023136"/>
    </source>
</evidence>
<comment type="similarity">
    <text evidence="2">Belongs to the TMEM8 family.</text>
</comment>
<keyword evidence="4 7" id="KW-0812">Transmembrane</keyword>
<sequence length="335" mass="37410">MISRGKAHLVSTRITVRGCATSAFWGPYCNQTVDMIGCSQPSIDNNSRNLLDLKAERRNSLYTREHNRRINILSRPNGLVEQEVASNATTLVRMENSISCSISNDSICIRQGDMKFYFLDVVNLALQFKITATNFGALGPSLICYLRHNAFPQRDLHDYSGDISHDPLVVKLPNIGRWYIAIETVNKTQTNVTASTPVLDTTCFSLKWQLTGCLNGKTGTNCSWEAYGLHGCHRNCNQKGVCHSSVDESGLTFYSFCTCDRDHGGFDCSDELVSPNGHIWQSVFLIASNGAAILPAFWALRQKNGFFTHLVEFPVHYTIHVMLALGAFCLFVYCR</sequence>
<dbReference type="ExpressionAtlas" id="A0A1D6GPY8">
    <property type="expression patterns" value="baseline and differential"/>
</dbReference>
<keyword evidence="3" id="KW-1003">Cell membrane</keyword>
<evidence type="ECO:0000256" key="4">
    <source>
        <dbReference type="ARBA" id="ARBA00022692"/>
    </source>
</evidence>
<dbReference type="EMBL" id="CM000781">
    <property type="protein sequence ID" value="AQK65242.1"/>
    <property type="molecule type" value="Genomic_DNA"/>
</dbReference>
<name>A0A1D6GPY8_MAIZE</name>
<reference evidence="7" key="1">
    <citation type="submission" date="2015-12" db="EMBL/GenBank/DDBJ databases">
        <title>Update maize B73 reference genome by single molecule sequencing technologies.</title>
        <authorList>
            <consortium name="Maize Genome Sequencing Project"/>
            <person name="Ware D."/>
        </authorList>
    </citation>
    <scope>NUCLEOTIDE SEQUENCE</scope>
    <source>
        <tissue evidence="7">Seedling</tissue>
    </source>
</reference>
<dbReference type="InterPro" id="IPR021910">
    <property type="entry name" value="NGX6/PGAP6/MYMK"/>
</dbReference>